<evidence type="ECO:0000256" key="6">
    <source>
        <dbReference type="ARBA" id="ARBA00023157"/>
    </source>
</evidence>
<keyword evidence="7" id="KW-0245">EGF-like domain</keyword>
<keyword evidence="2 8" id="KW-0479">Metal-binding</keyword>
<accession>A0A0K0F147</accession>
<keyword evidence="12" id="KW-1185">Reference proteome</keyword>
<feature type="disulfide bond" evidence="8">
    <location>
        <begin position="90"/>
        <end position="245"/>
    </location>
</feature>
<dbReference type="InterPro" id="IPR006026">
    <property type="entry name" value="Peptidase_Metallo"/>
</dbReference>
<evidence type="ECO:0000256" key="1">
    <source>
        <dbReference type="ARBA" id="ARBA00022670"/>
    </source>
</evidence>
<reference evidence="12" key="1">
    <citation type="submission" date="2014-07" db="EMBL/GenBank/DDBJ databases">
        <authorList>
            <person name="Martin A.A"/>
            <person name="De Silva N."/>
        </authorList>
    </citation>
    <scope>NUCLEOTIDE SEQUENCE</scope>
</reference>
<keyword evidence="3 8" id="KW-0378">Hydrolase</keyword>
<keyword evidence="9" id="KW-0732">Signal</keyword>
<dbReference type="Gene3D" id="3.40.390.10">
    <property type="entry name" value="Collagenase (Catalytic Domain)"/>
    <property type="match status" value="1"/>
</dbReference>
<sequence>MTGYNMLFSLIIKLILVFPFTIDSSNTYNEKDIKNISNNHSFLEIYNRKKRKIKGGNFYKWEMPIIYGVREPVNPFQIDFALNAISKETCIIFQKHEHLPRGKPGMLYIYTGDCESFVGKLVSQNWQGIQLGRHCEHPGGIIHETLHALGLFHEQCRIDRDIYLQIRNQNMDNNGKRNCLKVNYRDSNTYFLNYDYGSIMHYGSYSYSINNRKTFVTTDPNYYRTIGQTQRLSFIDIKTLNYHYCSDVCQNSIHCANQGYQNPKSCDKCRCVEGFSGTHCEEIAKQRRGCRKPLIMLADKTMRINFKSKKKCILHLKTTPGRVIVIKLVSINMYPYNGFNCFFKNSLEINYQVDKSLTGALFCSNDGSKLIISYNEHVILYYRSERMGNFVNLLIRSMKNGQMKLPARRLMRFRTH</sequence>
<organism evidence="12 13">
    <name type="scientific">Strongyloides venezuelensis</name>
    <name type="common">Threadworm</name>
    <dbReference type="NCBI Taxonomy" id="75913"/>
    <lineage>
        <taxon>Eukaryota</taxon>
        <taxon>Metazoa</taxon>
        <taxon>Ecdysozoa</taxon>
        <taxon>Nematoda</taxon>
        <taxon>Chromadorea</taxon>
        <taxon>Rhabditida</taxon>
        <taxon>Tylenchina</taxon>
        <taxon>Panagrolaimomorpha</taxon>
        <taxon>Strongyloidoidea</taxon>
        <taxon>Strongyloididae</taxon>
        <taxon>Strongyloides</taxon>
    </lineage>
</organism>
<feature type="chain" id="PRO_5005120693" description="Metalloendopeptidase" evidence="9">
    <location>
        <begin position="25"/>
        <end position="416"/>
    </location>
</feature>
<evidence type="ECO:0000256" key="5">
    <source>
        <dbReference type="ARBA" id="ARBA00023049"/>
    </source>
</evidence>
<keyword evidence="1 8" id="KW-0645">Protease</keyword>
<dbReference type="Pfam" id="PF01400">
    <property type="entry name" value="Astacin"/>
    <property type="match status" value="1"/>
</dbReference>
<feature type="active site" evidence="8">
    <location>
        <position position="144"/>
    </location>
</feature>
<feature type="domain" description="EGF-like" evidence="10">
    <location>
        <begin position="241"/>
        <end position="281"/>
    </location>
</feature>
<protein>
    <recommendedName>
        <fullName evidence="9">Metalloendopeptidase</fullName>
        <ecNumber evidence="9">3.4.24.-</ecNumber>
    </recommendedName>
</protein>
<feature type="domain" description="Peptidase M12A" evidence="11">
    <location>
        <begin position="51"/>
        <end position="246"/>
    </location>
</feature>
<dbReference type="GO" id="GO:0004222">
    <property type="term" value="F:metalloendopeptidase activity"/>
    <property type="evidence" value="ECO:0007669"/>
    <property type="project" value="UniProtKB-UniRule"/>
</dbReference>
<dbReference type="InterPro" id="IPR001506">
    <property type="entry name" value="Peptidase_M12A"/>
</dbReference>
<dbReference type="WBParaSite" id="SVE_0251500.1">
    <property type="protein sequence ID" value="SVE_0251500.1"/>
    <property type="gene ID" value="SVE_0251500"/>
</dbReference>
<dbReference type="PROSITE" id="PS51864">
    <property type="entry name" value="ASTACIN"/>
    <property type="match status" value="1"/>
</dbReference>
<dbReference type="PROSITE" id="PS01186">
    <property type="entry name" value="EGF_2"/>
    <property type="match status" value="1"/>
</dbReference>
<evidence type="ECO:0000259" key="10">
    <source>
        <dbReference type="PROSITE" id="PS50026"/>
    </source>
</evidence>
<keyword evidence="6 7" id="KW-1015">Disulfide bond</keyword>
<reference evidence="13" key="2">
    <citation type="submission" date="2015-08" db="UniProtKB">
        <authorList>
            <consortium name="WormBaseParasite"/>
        </authorList>
    </citation>
    <scope>IDENTIFICATION</scope>
</reference>
<dbReference type="PRINTS" id="PR00480">
    <property type="entry name" value="ASTACIN"/>
</dbReference>
<keyword evidence="4 8" id="KW-0862">Zinc</keyword>
<evidence type="ECO:0000256" key="7">
    <source>
        <dbReference type="PROSITE-ProRule" id="PRU00076"/>
    </source>
</evidence>
<evidence type="ECO:0000256" key="4">
    <source>
        <dbReference type="ARBA" id="ARBA00022833"/>
    </source>
</evidence>
<dbReference type="InterPro" id="IPR000742">
    <property type="entry name" value="EGF"/>
</dbReference>
<evidence type="ECO:0000259" key="11">
    <source>
        <dbReference type="PROSITE" id="PS51864"/>
    </source>
</evidence>
<evidence type="ECO:0000256" key="3">
    <source>
        <dbReference type="ARBA" id="ARBA00022801"/>
    </source>
</evidence>
<dbReference type="InterPro" id="IPR024079">
    <property type="entry name" value="MetalloPept_cat_dom_sf"/>
</dbReference>
<dbReference type="SMART" id="SM00235">
    <property type="entry name" value="ZnMc"/>
    <property type="match status" value="1"/>
</dbReference>
<evidence type="ECO:0000313" key="12">
    <source>
        <dbReference type="Proteomes" id="UP000035680"/>
    </source>
</evidence>
<comment type="cofactor">
    <cofactor evidence="8 9">
        <name>Zn(2+)</name>
        <dbReference type="ChEBI" id="CHEBI:29105"/>
    </cofactor>
    <text evidence="8 9">Binds 1 zinc ion per subunit.</text>
</comment>
<feature type="disulfide bond" evidence="7">
    <location>
        <begin position="245"/>
        <end position="255"/>
    </location>
</feature>
<dbReference type="PANTHER" id="PTHR10127:SF780">
    <property type="entry name" value="METALLOENDOPEPTIDASE"/>
    <property type="match status" value="1"/>
</dbReference>
<comment type="caution">
    <text evidence="7">Lacks conserved residue(s) required for the propagation of feature annotation.</text>
</comment>
<feature type="binding site" evidence="8">
    <location>
        <position position="143"/>
    </location>
    <ligand>
        <name>Zn(2+)</name>
        <dbReference type="ChEBI" id="CHEBI:29105"/>
        <note>catalytic</note>
    </ligand>
</feature>
<dbReference type="GO" id="GO:0008270">
    <property type="term" value="F:zinc ion binding"/>
    <property type="evidence" value="ECO:0007669"/>
    <property type="project" value="UniProtKB-UniRule"/>
</dbReference>
<evidence type="ECO:0000256" key="2">
    <source>
        <dbReference type="ARBA" id="ARBA00022723"/>
    </source>
</evidence>
<dbReference type="GO" id="GO:0006508">
    <property type="term" value="P:proteolysis"/>
    <property type="evidence" value="ECO:0007669"/>
    <property type="project" value="UniProtKB-KW"/>
</dbReference>
<proteinExistence type="predicted"/>
<dbReference type="AlphaFoldDB" id="A0A0K0F147"/>
<keyword evidence="5 8" id="KW-0482">Metalloprotease</keyword>
<dbReference type="PROSITE" id="PS50026">
    <property type="entry name" value="EGF_3"/>
    <property type="match status" value="1"/>
</dbReference>
<dbReference type="PROSITE" id="PS00022">
    <property type="entry name" value="EGF_1"/>
    <property type="match status" value="1"/>
</dbReference>
<evidence type="ECO:0000256" key="9">
    <source>
        <dbReference type="RuleBase" id="RU361183"/>
    </source>
</evidence>
<dbReference type="Proteomes" id="UP000035680">
    <property type="component" value="Unassembled WGS sequence"/>
</dbReference>
<feature type="signal peptide" evidence="9">
    <location>
        <begin position="1"/>
        <end position="24"/>
    </location>
</feature>
<dbReference type="SUPFAM" id="SSF55486">
    <property type="entry name" value="Metalloproteases ('zincins'), catalytic domain"/>
    <property type="match status" value="1"/>
</dbReference>
<dbReference type="PANTHER" id="PTHR10127">
    <property type="entry name" value="DISCOIDIN, CUB, EGF, LAMININ , AND ZINC METALLOPROTEASE DOMAIN CONTAINING"/>
    <property type="match status" value="1"/>
</dbReference>
<evidence type="ECO:0000256" key="8">
    <source>
        <dbReference type="PROSITE-ProRule" id="PRU01211"/>
    </source>
</evidence>
<feature type="disulfide bond" evidence="7">
    <location>
        <begin position="271"/>
        <end position="280"/>
    </location>
</feature>
<name>A0A0K0F147_STRVS</name>
<dbReference type="EC" id="3.4.24.-" evidence="9"/>
<evidence type="ECO:0000313" key="13">
    <source>
        <dbReference type="WBParaSite" id="SVE_0251500.1"/>
    </source>
</evidence>
<feature type="binding site" evidence="8">
    <location>
        <position position="153"/>
    </location>
    <ligand>
        <name>Zn(2+)</name>
        <dbReference type="ChEBI" id="CHEBI:29105"/>
        <note>catalytic</note>
    </ligand>
</feature>
<feature type="binding site" evidence="8">
    <location>
        <position position="147"/>
    </location>
    <ligand>
        <name>Zn(2+)</name>
        <dbReference type="ChEBI" id="CHEBI:29105"/>
        <note>catalytic</note>
    </ligand>
</feature>